<keyword evidence="2" id="KW-1133">Transmembrane helix</keyword>
<feature type="compositionally biased region" description="Acidic residues" evidence="1">
    <location>
        <begin position="93"/>
        <end position="114"/>
    </location>
</feature>
<evidence type="ECO:0000313" key="4">
    <source>
        <dbReference type="Proteomes" id="UP001589793"/>
    </source>
</evidence>
<name>A0ABV6RFZ6_9MICO</name>
<evidence type="ECO:0000256" key="2">
    <source>
        <dbReference type="SAM" id="Phobius"/>
    </source>
</evidence>
<keyword evidence="4" id="KW-1185">Reference proteome</keyword>
<dbReference type="EMBL" id="JBHLSV010000033">
    <property type="protein sequence ID" value="MFC0675911.1"/>
    <property type="molecule type" value="Genomic_DNA"/>
</dbReference>
<evidence type="ECO:0000256" key="1">
    <source>
        <dbReference type="SAM" id="MobiDB-lite"/>
    </source>
</evidence>
<dbReference type="Proteomes" id="UP001589793">
    <property type="component" value="Unassembled WGS sequence"/>
</dbReference>
<comment type="caution">
    <text evidence="3">The sequence shown here is derived from an EMBL/GenBank/DDBJ whole genome shotgun (WGS) entry which is preliminary data.</text>
</comment>
<reference evidence="3 4" key="1">
    <citation type="submission" date="2024-09" db="EMBL/GenBank/DDBJ databases">
        <authorList>
            <person name="Sun Q."/>
            <person name="Mori K."/>
        </authorList>
    </citation>
    <scope>NUCLEOTIDE SEQUENCE [LARGE SCALE GENOMIC DNA]</scope>
    <source>
        <strain evidence="3 4">CICC 10874</strain>
    </source>
</reference>
<dbReference type="RefSeq" id="WP_376982954.1">
    <property type="nucleotide sequence ID" value="NZ_JBHLSV010000033.1"/>
</dbReference>
<feature type="transmembrane region" description="Helical" evidence="2">
    <location>
        <begin position="51"/>
        <end position="74"/>
    </location>
</feature>
<accession>A0ABV6RFZ6</accession>
<proteinExistence type="predicted"/>
<evidence type="ECO:0000313" key="3">
    <source>
        <dbReference type="EMBL" id="MFC0675911.1"/>
    </source>
</evidence>
<sequence length="249" mass="25643">MSQIPPPPGDPYGGAPGQGSPAPQYSPDPSQGYGQPAAGQVPPQEKKRWPLFVGIGCGCALIAAIIVVVIIVAFSMRGGGTDDPTTAPPTETTEVETTEPETTEPETTEPETTEPETTAPETTAPETTAPAGEITEEDKTAASQRFLDFFGAFVGGDYEGACSYVADPTTGEPMTGAMLAGCAAGLESSTEGQDMSSYEGIISLLTVADIGATDNGDGTLAMDIYGSPMGMNMIKASDGQWYLDLNSVE</sequence>
<feature type="compositionally biased region" description="Low complexity" evidence="1">
    <location>
        <begin position="115"/>
        <end position="133"/>
    </location>
</feature>
<keyword evidence="2" id="KW-0812">Transmembrane</keyword>
<protein>
    <recommendedName>
        <fullName evidence="5">DUF4878 domain-containing protein</fullName>
    </recommendedName>
</protein>
<gene>
    <name evidence="3" type="ORF">ACFFF6_18325</name>
</gene>
<feature type="region of interest" description="Disordered" evidence="1">
    <location>
        <begin position="1"/>
        <end position="42"/>
    </location>
</feature>
<feature type="compositionally biased region" description="Pro residues" evidence="1">
    <location>
        <begin position="1"/>
        <end position="10"/>
    </location>
</feature>
<organism evidence="3 4">
    <name type="scientific">Brachybacterium hainanense</name>
    <dbReference type="NCBI Taxonomy" id="1541174"/>
    <lineage>
        <taxon>Bacteria</taxon>
        <taxon>Bacillati</taxon>
        <taxon>Actinomycetota</taxon>
        <taxon>Actinomycetes</taxon>
        <taxon>Micrococcales</taxon>
        <taxon>Dermabacteraceae</taxon>
        <taxon>Brachybacterium</taxon>
    </lineage>
</organism>
<evidence type="ECO:0008006" key="5">
    <source>
        <dbReference type="Google" id="ProtNLM"/>
    </source>
</evidence>
<keyword evidence="2" id="KW-0472">Membrane</keyword>
<feature type="region of interest" description="Disordered" evidence="1">
    <location>
        <begin position="78"/>
        <end position="138"/>
    </location>
</feature>